<gene>
    <name evidence="8" type="ORF">HPBE_LOCUS2845</name>
</gene>
<proteinExistence type="inferred from homology"/>
<dbReference type="PROSITE" id="PS51144">
    <property type="entry name" value="ALPHA_CA_2"/>
    <property type="match status" value="1"/>
</dbReference>
<dbReference type="WBParaSite" id="HPBE_0000284401-mRNA-1">
    <property type="protein sequence ID" value="HPBE_0000284401-mRNA-1"/>
    <property type="gene ID" value="HPBE_0000284401"/>
</dbReference>
<evidence type="ECO:0000256" key="3">
    <source>
        <dbReference type="ARBA" id="ARBA00022723"/>
    </source>
</evidence>
<dbReference type="CDD" id="cd00326">
    <property type="entry name" value="alpha_CA"/>
    <property type="match status" value="1"/>
</dbReference>
<evidence type="ECO:0000259" key="7">
    <source>
        <dbReference type="PROSITE" id="PS51144"/>
    </source>
</evidence>
<feature type="domain" description="Alpha-carbonic anhydrase" evidence="7">
    <location>
        <begin position="1"/>
        <end position="198"/>
    </location>
</feature>
<keyword evidence="4" id="KW-0862">Zinc</keyword>
<dbReference type="Pfam" id="PF00194">
    <property type="entry name" value="Carb_anhydrase"/>
    <property type="match status" value="2"/>
</dbReference>
<comment type="catalytic activity">
    <reaction evidence="6">
        <text>hydrogencarbonate + H(+) = CO2 + H2O</text>
        <dbReference type="Rhea" id="RHEA:10748"/>
        <dbReference type="ChEBI" id="CHEBI:15377"/>
        <dbReference type="ChEBI" id="CHEBI:15378"/>
        <dbReference type="ChEBI" id="CHEBI:16526"/>
        <dbReference type="ChEBI" id="CHEBI:17544"/>
        <dbReference type="EC" id="4.2.1.1"/>
    </reaction>
</comment>
<evidence type="ECO:0000256" key="5">
    <source>
        <dbReference type="ARBA" id="ARBA00023239"/>
    </source>
</evidence>
<dbReference type="GO" id="GO:0008270">
    <property type="term" value="F:zinc ion binding"/>
    <property type="evidence" value="ECO:0007669"/>
    <property type="project" value="InterPro"/>
</dbReference>
<dbReference type="PANTHER" id="PTHR18952:SF265">
    <property type="entry name" value="CARBONIC ANHYDRASE"/>
    <property type="match status" value="1"/>
</dbReference>
<evidence type="ECO:0000313" key="10">
    <source>
        <dbReference type="WBParaSite" id="HPBE_0000284401-mRNA-1"/>
    </source>
</evidence>
<dbReference type="Gene3D" id="3.10.200.10">
    <property type="entry name" value="Alpha carbonic anhydrase"/>
    <property type="match status" value="2"/>
</dbReference>
<dbReference type="InterPro" id="IPR023561">
    <property type="entry name" value="Carbonic_anhydrase_a-class"/>
</dbReference>
<name>A0A183F9K2_HELPZ</name>
<accession>A0A3P7V9M5</accession>
<comment type="similarity">
    <text evidence="1">Belongs to the alpha-carbonic anhydrase family.</text>
</comment>
<dbReference type="PANTHER" id="PTHR18952">
    <property type="entry name" value="CARBONIC ANHYDRASE"/>
    <property type="match status" value="1"/>
</dbReference>
<keyword evidence="3" id="KW-0479">Metal-binding</keyword>
<dbReference type="GO" id="GO:0004089">
    <property type="term" value="F:carbonate dehydratase activity"/>
    <property type="evidence" value="ECO:0007669"/>
    <property type="project" value="UniProtKB-EC"/>
</dbReference>
<dbReference type="InterPro" id="IPR036398">
    <property type="entry name" value="CA_dom_sf"/>
</dbReference>
<evidence type="ECO:0000313" key="8">
    <source>
        <dbReference type="EMBL" id="VDO28773.1"/>
    </source>
</evidence>
<evidence type="ECO:0000256" key="1">
    <source>
        <dbReference type="ARBA" id="ARBA00010718"/>
    </source>
</evidence>
<evidence type="ECO:0000256" key="4">
    <source>
        <dbReference type="ARBA" id="ARBA00022833"/>
    </source>
</evidence>
<dbReference type="InterPro" id="IPR001148">
    <property type="entry name" value="CA_dom"/>
</dbReference>
<dbReference type="SMART" id="SM01057">
    <property type="entry name" value="Carb_anhydrase"/>
    <property type="match status" value="1"/>
</dbReference>
<dbReference type="OrthoDB" id="429145at2759"/>
<reference evidence="8 9" key="1">
    <citation type="submission" date="2018-11" db="EMBL/GenBank/DDBJ databases">
        <authorList>
            <consortium name="Pathogen Informatics"/>
        </authorList>
    </citation>
    <scope>NUCLEOTIDE SEQUENCE [LARGE SCALE GENOMIC DNA]</scope>
</reference>
<organism evidence="9 10">
    <name type="scientific">Heligmosomoides polygyrus</name>
    <name type="common">Parasitic roundworm</name>
    <dbReference type="NCBI Taxonomy" id="6339"/>
    <lineage>
        <taxon>Eukaryota</taxon>
        <taxon>Metazoa</taxon>
        <taxon>Ecdysozoa</taxon>
        <taxon>Nematoda</taxon>
        <taxon>Chromadorea</taxon>
        <taxon>Rhabditida</taxon>
        <taxon>Rhabditina</taxon>
        <taxon>Rhabditomorpha</taxon>
        <taxon>Strongyloidea</taxon>
        <taxon>Heligmosomidae</taxon>
        <taxon>Heligmosomoides</taxon>
    </lineage>
</organism>
<dbReference type="EMBL" id="UZAH01005197">
    <property type="protein sequence ID" value="VDO28773.1"/>
    <property type="molecule type" value="Genomic_DNA"/>
</dbReference>
<protein>
    <recommendedName>
        <fullName evidence="2">carbonic anhydrase</fullName>
        <ecNumber evidence="2">4.2.1.1</ecNumber>
    </recommendedName>
</protein>
<dbReference type="AlphaFoldDB" id="A0A183F9K2"/>
<dbReference type="EC" id="4.2.1.1" evidence="2"/>
<evidence type="ECO:0000256" key="2">
    <source>
        <dbReference type="ARBA" id="ARBA00012925"/>
    </source>
</evidence>
<evidence type="ECO:0000313" key="9">
    <source>
        <dbReference type="Proteomes" id="UP000050761"/>
    </source>
</evidence>
<sequence>MRYKGPLEWAHLYNPVHINLVVVEQRSHLRKFTIYDTKCRTTTAKNNGHTELVEGFRSWTKEPYITGGNLKGRYYLKQFHFHWDGNSRFGNEHTLDSLHYPLAAHLVHMRSVPPKLKMALLAADSKASRRSYSPGGLIPHDTSTFFRYIGSLTTQPCSEGVIWTILMEPNYVTNYVNRINSNSRTVFHCYGMVSYSRC</sequence>
<keyword evidence="9" id="KW-1185">Reference proteome</keyword>
<accession>A0A183F9K2</accession>
<evidence type="ECO:0000256" key="6">
    <source>
        <dbReference type="ARBA" id="ARBA00048348"/>
    </source>
</evidence>
<reference evidence="10" key="2">
    <citation type="submission" date="2019-09" db="UniProtKB">
        <authorList>
            <consortium name="WormBaseParasite"/>
        </authorList>
    </citation>
    <scope>IDENTIFICATION</scope>
</reference>
<keyword evidence="5" id="KW-0456">Lyase</keyword>
<dbReference type="SUPFAM" id="SSF51069">
    <property type="entry name" value="Carbonic anhydrase"/>
    <property type="match status" value="1"/>
</dbReference>
<dbReference type="Proteomes" id="UP000050761">
    <property type="component" value="Unassembled WGS sequence"/>
</dbReference>